<dbReference type="InterPro" id="IPR050601">
    <property type="entry name" value="CPA3_antiporter_subunitC"/>
</dbReference>
<keyword evidence="4 8" id="KW-0812">Transmembrane</keyword>
<accession>A0A5C5UFX8</accession>
<dbReference type="InterPro" id="IPR039428">
    <property type="entry name" value="NUOK/Mnh_C1-like"/>
</dbReference>
<sequence>MVANFFLLLTCGVLVACGAYLLLDRSMTRMLLGLLLAGNGLNLLMLIAGGKAGAPPIQGRNSALRVDDSDPLAQGMILTAIVISMAMTAFLLALAYRQYRYRTADLIDNDSEDTAIASRTTATAPDRDASDDPLTGRPTASGDNFGPQFFEAPIEAQEQT</sequence>
<evidence type="ECO:0000313" key="9">
    <source>
        <dbReference type="EMBL" id="TWT24523.1"/>
    </source>
</evidence>
<comment type="similarity">
    <text evidence="2">Belongs to the CPA3 antiporters (TC 2.A.63) subunit C family.</text>
</comment>
<feature type="region of interest" description="Disordered" evidence="7">
    <location>
        <begin position="118"/>
        <end position="160"/>
    </location>
</feature>
<evidence type="ECO:0000256" key="5">
    <source>
        <dbReference type="ARBA" id="ARBA00022989"/>
    </source>
</evidence>
<comment type="caution">
    <text evidence="9">The sequence shown here is derived from an EMBL/GenBank/DDBJ whole genome shotgun (WGS) entry which is preliminary data.</text>
</comment>
<evidence type="ECO:0000256" key="3">
    <source>
        <dbReference type="ARBA" id="ARBA00022475"/>
    </source>
</evidence>
<dbReference type="NCBIfam" id="NF005929">
    <property type="entry name" value="PRK07946.1"/>
    <property type="match status" value="1"/>
</dbReference>
<feature type="transmembrane region" description="Helical" evidence="8">
    <location>
        <begin position="6"/>
        <end position="23"/>
    </location>
</feature>
<dbReference type="EMBL" id="VOHM01000016">
    <property type="protein sequence ID" value="TWT24523.1"/>
    <property type="molecule type" value="Genomic_DNA"/>
</dbReference>
<dbReference type="Proteomes" id="UP000320791">
    <property type="component" value="Unassembled WGS sequence"/>
</dbReference>
<dbReference type="GO" id="GO:0005886">
    <property type="term" value="C:plasma membrane"/>
    <property type="evidence" value="ECO:0007669"/>
    <property type="project" value="UniProtKB-SubCell"/>
</dbReference>
<dbReference type="Pfam" id="PF00420">
    <property type="entry name" value="Oxidored_q2"/>
    <property type="match status" value="1"/>
</dbReference>
<feature type="transmembrane region" description="Helical" evidence="8">
    <location>
        <begin position="30"/>
        <end position="52"/>
    </location>
</feature>
<protein>
    <submittedName>
        <fullName evidence="9">Na(+)/H(+) antiporter subunit C</fullName>
    </submittedName>
</protein>
<proteinExistence type="inferred from homology"/>
<dbReference type="OrthoDB" id="9799219at2"/>
<organism evidence="9 10">
    <name type="scientific">Corynebacterium canis</name>
    <dbReference type="NCBI Taxonomy" id="679663"/>
    <lineage>
        <taxon>Bacteria</taxon>
        <taxon>Bacillati</taxon>
        <taxon>Actinomycetota</taxon>
        <taxon>Actinomycetes</taxon>
        <taxon>Mycobacteriales</taxon>
        <taxon>Corynebacteriaceae</taxon>
        <taxon>Corynebacterium</taxon>
    </lineage>
</organism>
<keyword evidence="6 8" id="KW-0472">Membrane</keyword>
<evidence type="ECO:0000256" key="6">
    <source>
        <dbReference type="ARBA" id="ARBA00023136"/>
    </source>
</evidence>
<reference evidence="9 10" key="1">
    <citation type="submission" date="2019-08" db="EMBL/GenBank/DDBJ databases">
        <authorList>
            <person name="Lei W."/>
        </authorList>
    </citation>
    <scope>NUCLEOTIDE SEQUENCE [LARGE SCALE GENOMIC DNA]</scope>
    <source>
        <strain evidence="9 10">CCUG 58627</strain>
    </source>
</reference>
<evidence type="ECO:0000256" key="4">
    <source>
        <dbReference type="ARBA" id="ARBA00022692"/>
    </source>
</evidence>
<evidence type="ECO:0000256" key="7">
    <source>
        <dbReference type="SAM" id="MobiDB-lite"/>
    </source>
</evidence>
<dbReference type="Gene3D" id="1.10.287.3510">
    <property type="match status" value="1"/>
</dbReference>
<comment type="subcellular location">
    <subcellularLocation>
        <location evidence="1">Cell membrane</location>
        <topology evidence="1">Multi-pass membrane protein</topology>
    </subcellularLocation>
</comment>
<evidence type="ECO:0000256" key="8">
    <source>
        <dbReference type="SAM" id="Phobius"/>
    </source>
</evidence>
<evidence type="ECO:0000256" key="2">
    <source>
        <dbReference type="ARBA" id="ARBA00010388"/>
    </source>
</evidence>
<feature type="transmembrane region" description="Helical" evidence="8">
    <location>
        <begin position="72"/>
        <end position="96"/>
    </location>
</feature>
<keyword evidence="5 8" id="KW-1133">Transmembrane helix</keyword>
<evidence type="ECO:0000256" key="1">
    <source>
        <dbReference type="ARBA" id="ARBA00004651"/>
    </source>
</evidence>
<gene>
    <name evidence="9" type="ORF">FRX94_08100</name>
</gene>
<dbReference type="PANTHER" id="PTHR34583">
    <property type="entry name" value="ANTIPORTER SUBUNIT MNHC2-RELATED"/>
    <property type="match status" value="1"/>
</dbReference>
<name>A0A5C5UFX8_9CORY</name>
<keyword evidence="3" id="KW-1003">Cell membrane</keyword>
<dbReference type="RefSeq" id="WP_146324622.1">
    <property type="nucleotide sequence ID" value="NZ_BAABLR010000070.1"/>
</dbReference>
<dbReference type="AlphaFoldDB" id="A0A5C5UFX8"/>
<keyword evidence="10" id="KW-1185">Reference proteome</keyword>
<dbReference type="PANTHER" id="PTHR34583:SF2">
    <property type="entry name" value="ANTIPORTER SUBUNIT MNHC2-RELATED"/>
    <property type="match status" value="1"/>
</dbReference>
<evidence type="ECO:0000313" key="10">
    <source>
        <dbReference type="Proteomes" id="UP000320791"/>
    </source>
</evidence>